<dbReference type="Gene3D" id="3.30.70.1430">
    <property type="entry name" value="Multidrug efflux transporter AcrB pore domain"/>
    <property type="match status" value="2"/>
</dbReference>
<dbReference type="STRING" id="714315.GCA_000516535_00448"/>
<dbReference type="PRINTS" id="PR00702">
    <property type="entry name" value="ACRIFLAVINRP"/>
</dbReference>
<dbReference type="KEGG" id="lgo:JCM16774_0445"/>
<reference evidence="1 2" key="1">
    <citation type="submission" date="2019-07" db="EMBL/GenBank/DDBJ databases">
        <title>Complete Genome Sequence of Leptotrichia goodfellowii Strain JCM 16774.</title>
        <authorList>
            <person name="Watanabe S."/>
            <person name="Cui L."/>
        </authorList>
    </citation>
    <scope>NUCLEOTIDE SEQUENCE [LARGE SCALE GENOMIC DNA]</scope>
    <source>
        <strain evidence="1 2">JCM16774</strain>
    </source>
</reference>
<sequence length="1015" mass="111221">MTIAEFATKRVVSTTMIIIFMIFAGYSAMKNMKQELIPDFNFPFVVVQTKWTGATSEDVDTQITKRIEEASLNVDGIKNITTTSAYGTSVVVIQFNFGSNTDTKKVQIQSEIDKIKNDLPTDADSPIISGANTRGGNSSMALFIILKGADEATLTSFVKETMKPRLQRNRGIGDIRVTGSTEREIKVELDPYKLKAFNLSPSEIYSKIKAANTITPAGTVTDGGKKFILKVSGEIENLEQVENIILSNDNGQTLKLADIAKVSYSTKDRETYTRVNGKDAVGVIIEKTKDGNIVEIADTAKKQLEEMKPLFPKGSTYELITDNSIMVKDSIANVTSSGLQALVIAAIVLMVFLKDIRASIFISLSIPISTMFTLFLLGTQGISLNMVSLMGLALAVGSLVDNSVVTLDNIFDHMQEYKEPPNVAAVRGTNEVVMPMIASTMTSVCVFLPIVIFEGFTKAVFKSIAFSMMFALSASIIVAVLFIPMVSSRFLNLQKILDSKDKSKYYNAFKEKYKKAIAAALDNKWKVVIGTFVGFVATMVIFGPMVKTAFFPQIDNKEYSVVASLATGLDLEKSYEITKKIEEAVKADKNTKSYYSISQTDAAIVNVKVDKDTAKAMDRIREKLKDLPDVNLAVLFEETTSANANKDYSFEIEGENEDELNRIANSIIGEIKKENWMKDVKSSTEGGYPQAQLEINREKAESYGINVTNLTTMLNMSVLGIAPIEITEGTEKLDVTLQLEEQYRNSLEKILDLEIKASDGAYVRIGDIAKLSNVEGTSEITKYNGSRIVTVGFNLDSSKGLSDAAKFVNAAFKKARPAQGYKLATAGNARSQEEMGGEMSRALGLSIVLIYIVLAIQLESFILPFIIMTSLPLSIIGVVIGMVITRVQLSMFVMIGIIMLMGMVVNNAIVLLDFVANMRQRGVGIREALIESGGSRLRPILMTTLTTVLGWIPMALAIGGGTAGYYQGMAIAVMFGLSFSTLLTLIFIPVLYLIVEEAKEKRAEKKKKKENTQLA</sequence>
<evidence type="ECO:0000313" key="1">
    <source>
        <dbReference type="EMBL" id="BBM35520.1"/>
    </source>
</evidence>
<dbReference type="OrthoDB" id="9757876at2"/>
<dbReference type="Gene3D" id="3.30.2090.10">
    <property type="entry name" value="Multidrug efflux transporter AcrB TolC docking domain, DN and DC subdomains"/>
    <property type="match status" value="2"/>
</dbReference>
<dbReference type="Gene3D" id="3.30.70.1440">
    <property type="entry name" value="Multidrug efflux transporter AcrB pore domain"/>
    <property type="match status" value="1"/>
</dbReference>
<dbReference type="GO" id="GO:0042910">
    <property type="term" value="F:xenobiotic transmembrane transporter activity"/>
    <property type="evidence" value="ECO:0007669"/>
    <property type="project" value="TreeGrafter"/>
</dbReference>
<dbReference type="GO" id="GO:0005886">
    <property type="term" value="C:plasma membrane"/>
    <property type="evidence" value="ECO:0007669"/>
    <property type="project" value="TreeGrafter"/>
</dbReference>
<dbReference type="InterPro" id="IPR001036">
    <property type="entry name" value="Acrflvin-R"/>
</dbReference>
<dbReference type="SUPFAM" id="SSF82714">
    <property type="entry name" value="Multidrug efflux transporter AcrB TolC docking domain, DN and DC subdomains"/>
    <property type="match status" value="2"/>
</dbReference>
<organism evidence="1 2">
    <name type="scientific">Pseudoleptotrichia goodfellowii</name>
    <dbReference type="NCBI Taxonomy" id="157692"/>
    <lineage>
        <taxon>Bacteria</taxon>
        <taxon>Fusobacteriati</taxon>
        <taxon>Fusobacteriota</taxon>
        <taxon>Fusobacteriia</taxon>
        <taxon>Fusobacteriales</taxon>
        <taxon>Leptotrichiaceae</taxon>
        <taxon>Pseudoleptotrichia</taxon>
    </lineage>
</organism>
<dbReference type="PANTHER" id="PTHR32063">
    <property type="match status" value="1"/>
</dbReference>
<dbReference type="RefSeq" id="WP_026737065.1">
    <property type="nucleotide sequence ID" value="NZ_AP019822.1"/>
</dbReference>
<dbReference type="Gene3D" id="1.20.1640.10">
    <property type="entry name" value="Multidrug efflux transporter AcrB transmembrane domain"/>
    <property type="match status" value="2"/>
</dbReference>
<dbReference type="Proteomes" id="UP000321606">
    <property type="component" value="Chromosome"/>
</dbReference>
<accession>A0A510J882</accession>
<protein>
    <submittedName>
        <fullName evidence="1">Acriflavin resistance protein</fullName>
    </submittedName>
</protein>
<evidence type="ECO:0000313" key="2">
    <source>
        <dbReference type="Proteomes" id="UP000321606"/>
    </source>
</evidence>
<dbReference type="Gene3D" id="3.30.70.1320">
    <property type="entry name" value="Multidrug efflux transporter AcrB pore domain like"/>
    <property type="match status" value="1"/>
</dbReference>
<dbReference type="Pfam" id="PF00873">
    <property type="entry name" value="ACR_tran"/>
    <property type="match status" value="1"/>
</dbReference>
<proteinExistence type="predicted"/>
<dbReference type="SUPFAM" id="SSF82866">
    <property type="entry name" value="Multidrug efflux transporter AcrB transmembrane domain"/>
    <property type="match status" value="2"/>
</dbReference>
<gene>
    <name evidence="1" type="ORF">JCM16774_0445</name>
</gene>
<dbReference type="EMBL" id="AP019822">
    <property type="protein sequence ID" value="BBM35520.1"/>
    <property type="molecule type" value="Genomic_DNA"/>
</dbReference>
<dbReference type="AlphaFoldDB" id="A0A510J882"/>
<dbReference type="PANTHER" id="PTHR32063:SF0">
    <property type="entry name" value="SWARMING MOTILITY PROTEIN SWRC"/>
    <property type="match status" value="1"/>
</dbReference>
<dbReference type="InterPro" id="IPR027463">
    <property type="entry name" value="AcrB_DN_DC_subdom"/>
</dbReference>
<dbReference type="SUPFAM" id="SSF82693">
    <property type="entry name" value="Multidrug efflux transporter AcrB pore domain, PN1, PN2, PC1 and PC2 subdomains"/>
    <property type="match status" value="2"/>
</dbReference>
<name>A0A510J882_9FUSO</name>